<dbReference type="EMBL" id="JBBMFA010000034">
    <property type="protein sequence ID" value="MEQ2519042.1"/>
    <property type="molecule type" value="Genomic_DNA"/>
</dbReference>
<proteinExistence type="inferred from homology"/>
<dbReference type="Gene3D" id="3.40.718.10">
    <property type="entry name" value="Isopropylmalate Dehydrogenase"/>
    <property type="match status" value="1"/>
</dbReference>
<dbReference type="SMART" id="SM01329">
    <property type="entry name" value="Iso_dh"/>
    <property type="match status" value="1"/>
</dbReference>
<name>A0ABV1GB33_9FIRM</name>
<feature type="domain" description="Isopropylmalate dehydrogenase-like" evidence="3">
    <location>
        <begin position="41"/>
        <end position="378"/>
    </location>
</feature>
<protein>
    <submittedName>
        <fullName evidence="4">Isocitrate/isopropylmalate family dehydrogenase</fullName>
    </submittedName>
</protein>
<comment type="caution">
    <text evidence="4">The sequence shown here is derived from an EMBL/GenBank/DDBJ whole genome shotgun (WGS) entry which is preliminary data.</text>
</comment>
<dbReference type="SUPFAM" id="SSF53659">
    <property type="entry name" value="Isocitrate/Isopropylmalate dehydrogenase-like"/>
    <property type="match status" value="1"/>
</dbReference>
<evidence type="ECO:0000256" key="1">
    <source>
        <dbReference type="ARBA" id="ARBA00007769"/>
    </source>
</evidence>
<organism evidence="4 5">
    <name type="scientific">Ruthenibacterium intestinale</name>
    <dbReference type="NCBI Taxonomy" id="3133163"/>
    <lineage>
        <taxon>Bacteria</taxon>
        <taxon>Bacillati</taxon>
        <taxon>Bacillota</taxon>
        <taxon>Clostridia</taxon>
        <taxon>Eubacteriales</taxon>
        <taxon>Oscillospiraceae</taxon>
        <taxon>Ruthenibacterium</taxon>
    </lineage>
</organism>
<evidence type="ECO:0000256" key="2">
    <source>
        <dbReference type="ARBA" id="ARBA00023002"/>
    </source>
</evidence>
<dbReference type="Pfam" id="PF00180">
    <property type="entry name" value="Iso_dh"/>
    <property type="match status" value="1"/>
</dbReference>
<keyword evidence="5" id="KW-1185">Reference proteome</keyword>
<comment type="similarity">
    <text evidence="1">Belongs to the isocitrate and isopropylmalate dehydrogenases family.</text>
</comment>
<gene>
    <name evidence="4" type="ORF">WMO24_01105</name>
</gene>
<keyword evidence="2" id="KW-0560">Oxidoreductase</keyword>
<evidence type="ECO:0000313" key="4">
    <source>
        <dbReference type="EMBL" id="MEQ2519042.1"/>
    </source>
</evidence>
<evidence type="ECO:0000313" key="5">
    <source>
        <dbReference type="Proteomes" id="UP001477672"/>
    </source>
</evidence>
<accession>A0ABV1GB33</accession>
<dbReference type="InterPro" id="IPR024084">
    <property type="entry name" value="IsoPropMal-DH-like_dom"/>
</dbReference>
<dbReference type="Proteomes" id="UP001477672">
    <property type="component" value="Unassembled WGS sequence"/>
</dbReference>
<dbReference type="PANTHER" id="PTHR11835:SF34">
    <property type="entry name" value="ISOCITRATE DEHYDROGENASE [NAD] SUBUNIT ALPHA, MITOCHONDRIAL"/>
    <property type="match status" value="1"/>
</dbReference>
<dbReference type="RefSeq" id="WP_349214265.1">
    <property type="nucleotide sequence ID" value="NZ_JBBMFA010000034.1"/>
</dbReference>
<sequence length="385" mass="42630">MVSVNEAKERFGELIEAQKARVAKMRAQGDFVDYSKLDQIVIGICGGDGIGPTITHEAERVLRFLLKDDVAKGRIVFKEIDGLTIENRAAHMKAIPDDVLAELKACHVILKGPTTTPRAGDEWPNIESANVAMRKELDLFANVRPVKVPEQGIDWTFFRENTEGAYTLGSCGFETEDGISIDFTVTTTDGTERIAALAYDFAHKNHKNRVSIVTKANIVKATDGKFLRLCQEMGAKYPEIVTDDWYIDIMTAKLVDPKRRQDFQVFVLPNLYGDIITDEAAEFQGGVGTAGSGNIGKRYAMFEAIHGSAPRMVKEGRAKYADPCSMLRASAMLLSHIGYQKESDQLTAALDKCMFEEKALTITGRDTGCTCEEFGDYVMRTIETL</sequence>
<dbReference type="PANTHER" id="PTHR11835">
    <property type="entry name" value="DECARBOXYLATING DEHYDROGENASES-ISOCITRATE, ISOPROPYLMALATE, TARTRATE"/>
    <property type="match status" value="1"/>
</dbReference>
<reference evidence="4 5" key="1">
    <citation type="submission" date="2024-03" db="EMBL/GenBank/DDBJ databases">
        <title>Human intestinal bacterial collection.</title>
        <authorList>
            <person name="Pauvert C."/>
            <person name="Hitch T.C.A."/>
            <person name="Clavel T."/>
        </authorList>
    </citation>
    <scope>NUCLEOTIDE SEQUENCE [LARGE SCALE GENOMIC DNA]</scope>
    <source>
        <strain evidence="4 5">CLA-JM-H11</strain>
    </source>
</reference>
<evidence type="ECO:0000259" key="3">
    <source>
        <dbReference type="SMART" id="SM01329"/>
    </source>
</evidence>